<dbReference type="CDD" id="cd03023">
    <property type="entry name" value="DsbA_Com1_like"/>
    <property type="match status" value="1"/>
</dbReference>
<dbReference type="InterPro" id="IPR001853">
    <property type="entry name" value="DSBA-like_thioredoxin_dom"/>
</dbReference>
<dbReference type="InterPro" id="IPR041205">
    <property type="entry name" value="ScsC_N"/>
</dbReference>
<name>A0AA48R9G1_9ZZZZ</name>
<evidence type="ECO:0000256" key="4">
    <source>
        <dbReference type="ARBA" id="ARBA00023284"/>
    </source>
</evidence>
<keyword evidence="3" id="KW-1015">Disulfide bond</keyword>
<dbReference type="EMBL" id="OY288114">
    <property type="protein sequence ID" value="CAJ0861074.1"/>
    <property type="molecule type" value="Genomic_DNA"/>
</dbReference>
<dbReference type="InterPro" id="IPR017937">
    <property type="entry name" value="Thioredoxin_CS"/>
</dbReference>
<dbReference type="AlphaFoldDB" id="A0AA48R9G1"/>
<dbReference type="PANTHER" id="PTHR13887">
    <property type="entry name" value="GLUTATHIONE S-TRANSFERASE KAPPA"/>
    <property type="match status" value="1"/>
</dbReference>
<dbReference type="PROSITE" id="PS51352">
    <property type="entry name" value="THIOREDOXIN_2"/>
    <property type="match status" value="1"/>
</dbReference>
<dbReference type="PROSITE" id="PS00194">
    <property type="entry name" value="THIOREDOXIN_1"/>
    <property type="match status" value="1"/>
</dbReference>
<dbReference type="InterPro" id="IPR013766">
    <property type="entry name" value="Thioredoxin_domain"/>
</dbReference>
<keyword evidence="2" id="KW-0560">Oxidoreductase</keyword>
<keyword evidence="1" id="KW-0732">Signal</keyword>
<dbReference type="InterPro" id="IPR036249">
    <property type="entry name" value="Thioredoxin-like_sf"/>
</dbReference>
<dbReference type="Gene3D" id="3.40.30.10">
    <property type="entry name" value="Glutaredoxin"/>
    <property type="match status" value="1"/>
</dbReference>
<sequence length="263" mass="27964">MRLPILPAAARRALALAGAVAGAALAGPAASATDAFTAPQKAGIEKIVHDYLIANPDVIREAIDALKKKEEAAELAMREKALNDLGDKVGNSDNQAVVGNPDGDVTLVEYFDYNCGYCKQSLASVAKLIEGDPKLRVVLKDFPILGPDSVEAAHVAVAARIQLPRDKFWEFHKKLLSTRGHIGKAQAFAAAKEVGADMDRLEKDMSSPETEKAIKEVAAQAEQLKFDGTPSWVVGKEAIVGGLPLAQLKAKIDNVRKCGKTAC</sequence>
<gene>
    <name evidence="6" type="ORF">AMST5_01361</name>
</gene>
<evidence type="ECO:0000259" key="5">
    <source>
        <dbReference type="PROSITE" id="PS51352"/>
    </source>
</evidence>
<proteinExistence type="predicted"/>
<evidence type="ECO:0000256" key="2">
    <source>
        <dbReference type="ARBA" id="ARBA00023002"/>
    </source>
</evidence>
<reference evidence="6" key="1">
    <citation type="submission" date="2023-07" db="EMBL/GenBank/DDBJ databases">
        <authorList>
            <person name="Pelsma A.J. K."/>
        </authorList>
    </citation>
    <scope>NUCLEOTIDE SEQUENCE</scope>
</reference>
<evidence type="ECO:0000313" key="6">
    <source>
        <dbReference type="EMBL" id="CAJ0861074.1"/>
    </source>
</evidence>
<keyword evidence="4" id="KW-0676">Redox-active center</keyword>
<feature type="domain" description="Thioredoxin" evidence="5">
    <location>
        <begin position="83"/>
        <end position="257"/>
    </location>
</feature>
<evidence type="ECO:0000256" key="3">
    <source>
        <dbReference type="ARBA" id="ARBA00023157"/>
    </source>
</evidence>
<protein>
    <recommendedName>
        <fullName evidence="5">Thioredoxin domain-containing protein</fullName>
    </recommendedName>
</protein>
<dbReference type="PANTHER" id="PTHR13887:SF14">
    <property type="entry name" value="DISULFIDE BOND FORMATION PROTEIN D"/>
    <property type="match status" value="1"/>
</dbReference>
<accession>A0AA48R9G1</accession>
<dbReference type="SUPFAM" id="SSF52833">
    <property type="entry name" value="Thioredoxin-like"/>
    <property type="match status" value="1"/>
</dbReference>
<dbReference type="GO" id="GO:0016491">
    <property type="term" value="F:oxidoreductase activity"/>
    <property type="evidence" value="ECO:0007669"/>
    <property type="project" value="UniProtKB-KW"/>
</dbReference>
<dbReference type="Pfam" id="PF01323">
    <property type="entry name" value="DSBA"/>
    <property type="match status" value="1"/>
</dbReference>
<dbReference type="Pfam" id="PF18312">
    <property type="entry name" value="ScsC_N"/>
    <property type="match status" value="1"/>
</dbReference>
<organism evidence="6">
    <name type="scientific">freshwater sediment metagenome</name>
    <dbReference type="NCBI Taxonomy" id="556182"/>
    <lineage>
        <taxon>unclassified sequences</taxon>
        <taxon>metagenomes</taxon>
        <taxon>ecological metagenomes</taxon>
    </lineage>
</organism>
<evidence type="ECO:0000256" key="1">
    <source>
        <dbReference type="ARBA" id="ARBA00022729"/>
    </source>
</evidence>